<keyword evidence="2" id="KW-1185">Reference proteome</keyword>
<sequence>MAANQFRTSGDDIAANGEAVRSASAPSAAISPHLGHPATAVGEGWKNLYKKPDKSVIFGQIMGRRVPPLRHCVPSATEFSV</sequence>
<dbReference type="AlphaFoldDB" id="A0A7Z7IHJ9"/>
<organism evidence="1 2">
    <name type="scientific">Mycobacterium simulans</name>
    <dbReference type="NCBI Taxonomy" id="627089"/>
    <lineage>
        <taxon>Bacteria</taxon>
        <taxon>Bacillati</taxon>
        <taxon>Actinomycetota</taxon>
        <taxon>Actinomycetes</taxon>
        <taxon>Mycobacteriales</taxon>
        <taxon>Mycobacteriaceae</taxon>
        <taxon>Mycobacterium</taxon>
    </lineage>
</organism>
<reference evidence="1 2" key="1">
    <citation type="submission" date="2017-10" db="EMBL/GenBank/DDBJ databases">
        <authorList>
            <consortium name="Urmite Genomes"/>
        </authorList>
    </citation>
    <scope>NUCLEOTIDE SEQUENCE [LARGE SCALE GENOMIC DNA]</scope>
    <source>
        <strain evidence="1 2">FB-527</strain>
    </source>
</reference>
<dbReference type="Proteomes" id="UP000554965">
    <property type="component" value="Unassembled WGS sequence"/>
</dbReference>
<dbReference type="EMBL" id="OCTY01000002">
    <property type="protein sequence ID" value="SOJ52858.1"/>
    <property type="molecule type" value="Genomic_DNA"/>
</dbReference>
<accession>A0A7Z7IHJ9</accession>
<proteinExistence type="predicted"/>
<evidence type="ECO:0000313" key="1">
    <source>
        <dbReference type="EMBL" id="SOJ52858.1"/>
    </source>
</evidence>
<gene>
    <name evidence="1" type="ORF">MSIMFB_00364</name>
</gene>
<comment type="caution">
    <text evidence="1">The sequence shown here is derived from an EMBL/GenBank/DDBJ whole genome shotgun (WGS) entry which is preliminary data.</text>
</comment>
<evidence type="ECO:0000313" key="2">
    <source>
        <dbReference type="Proteomes" id="UP000554965"/>
    </source>
</evidence>
<name>A0A7Z7IHJ9_9MYCO</name>
<protein>
    <submittedName>
        <fullName evidence="1">Uncharacterized protein</fullName>
    </submittedName>
</protein>